<protein>
    <submittedName>
        <fullName evidence="2">Uncharacterized protein</fullName>
    </submittedName>
</protein>
<name>A0A5P9XTK3_ACITH</name>
<accession>A0A5P9XTK3</accession>
<evidence type="ECO:0000256" key="1">
    <source>
        <dbReference type="SAM" id="MobiDB-lite"/>
    </source>
</evidence>
<evidence type="ECO:0000313" key="2">
    <source>
        <dbReference type="EMBL" id="QFX96959.1"/>
    </source>
</evidence>
<dbReference type="EMBL" id="CP045571">
    <property type="protein sequence ID" value="QFX96959.1"/>
    <property type="molecule type" value="Genomic_DNA"/>
</dbReference>
<feature type="compositionally biased region" description="Basic residues" evidence="1">
    <location>
        <begin position="1"/>
        <end position="22"/>
    </location>
</feature>
<proteinExistence type="predicted"/>
<organism evidence="2 3">
    <name type="scientific">Acidithiobacillus thiooxidans ATCC 19377</name>
    <dbReference type="NCBI Taxonomy" id="637390"/>
    <lineage>
        <taxon>Bacteria</taxon>
        <taxon>Pseudomonadati</taxon>
        <taxon>Pseudomonadota</taxon>
        <taxon>Acidithiobacillia</taxon>
        <taxon>Acidithiobacillales</taxon>
        <taxon>Acidithiobacillaceae</taxon>
        <taxon>Acidithiobacillus</taxon>
    </lineage>
</organism>
<feature type="region of interest" description="Disordered" evidence="1">
    <location>
        <begin position="1"/>
        <end position="50"/>
    </location>
</feature>
<reference evidence="2 3" key="1">
    <citation type="submission" date="2019-10" db="EMBL/GenBank/DDBJ databases">
        <authorList>
            <person name="Wang R."/>
        </authorList>
    </citation>
    <scope>NUCLEOTIDE SEQUENCE [LARGE SCALE GENOMIC DNA]</scope>
    <source>
        <strain evidence="2 3">ATCC 19377</strain>
    </source>
</reference>
<dbReference type="AlphaFoldDB" id="A0A5P9XTK3"/>
<gene>
    <name evidence="2" type="ORF">GCD22_02819</name>
</gene>
<evidence type="ECO:0000313" key="3">
    <source>
        <dbReference type="Proteomes" id="UP000363590"/>
    </source>
</evidence>
<dbReference type="Proteomes" id="UP000363590">
    <property type="component" value="Chromosome"/>
</dbReference>
<sequence length="50" mass="5569">MVASRRLNHEKRHSLLQQRVHRGGTPTFTALLPTAGDEPLERSPPGIPQD</sequence>
<dbReference type="KEGG" id="atx:GCD22_02819"/>